<dbReference type="GO" id="GO:0005739">
    <property type="term" value="C:mitochondrion"/>
    <property type="evidence" value="ECO:0007669"/>
    <property type="project" value="TreeGrafter"/>
</dbReference>
<dbReference type="GO" id="GO:1905706">
    <property type="term" value="P:regulation of mitochondrial ATP synthesis coupled proton transport"/>
    <property type="evidence" value="ECO:0007669"/>
    <property type="project" value="TreeGrafter"/>
</dbReference>
<gene>
    <name evidence="5" type="ORF">ANCCEY_06466</name>
</gene>
<evidence type="ECO:0000256" key="2">
    <source>
        <dbReference type="ARBA" id="ARBA00022603"/>
    </source>
</evidence>
<keyword evidence="6" id="KW-1185">Reference proteome</keyword>
<evidence type="ECO:0000256" key="1">
    <source>
        <dbReference type="ARBA" id="ARBA00010633"/>
    </source>
</evidence>
<dbReference type="EMBL" id="KE124942">
    <property type="protein sequence ID" value="EPB74456.1"/>
    <property type="molecule type" value="Genomic_DNA"/>
</dbReference>
<keyword evidence="4" id="KW-0949">S-adenosyl-L-methionine</keyword>
<dbReference type="InterPro" id="IPR026170">
    <property type="entry name" value="FAM173A/B"/>
</dbReference>
<dbReference type="Proteomes" id="UP000054495">
    <property type="component" value="Unassembled WGS sequence"/>
</dbReference>
<organism evidence="5 6">
    <name type="scientific">Ancylostoma ceylanicum</name>
    <dbReference type="NCBI Taxonomy" id="53326"/>
    <lineage>
        <taxon>Eukaryota</taxon>
        <taxon>Metazoa</taxon>
        <taxon>Ecdysozoa</taxon>
        <taxon>Nematoda</taxon>
        <taxon>Chromadorea</taxon>
        <taxon>Rhabditida</taxon>
        <taxon>Rhabditina</taxon>
        <taxon>Rhabditomorpha</taxon>
        <taxon>Strongyloidea</taxon>
        <taxon>Ancylostomatidae</taxon>
        <taxon>Ancylostomatinae</taxon>
        <taxon>Ancylostoma</taxon>
    </lineage>
</organism>
<dbReference type="GO" id="GO:0032259">
    <property type="term" value="P:methylation"/>
    <property type="evidence" value="ECO:0007669"/>
    <property type="project" value="UniProtKB-KW"/>
</dbReference>
<accession>A0A0D6LWI6</accession>
<protein>
    <submittedName>
        <fullName evidence="5">Uncharacterized protein</fullName>
    </submittedName>
</protein>
<dbReference type="AlphaFoldDB" id="A0A0D6LWI6"/>
<evidence type="ECO:0000256" key="4">
    <source>
        <dbReference type="ARBA" id="ARBA00022691"/>
    </source>
</evidence>
<comment type="similarity">
    <text evidence="1">Belongs to the ANT/ATPSC lysine N-methyltransferase family.</text>
</comment>
<dbReference type="PANTHER" id="PTHR13610">
    <property type="entry name" value="METHYLTRANSFERASE DOMAIN-CONTAINING PROTEIN"/>
    <property type="match status" value="1"/>
</dbReference>
<name>A0A0D6LWI6_9BILA</name>
<sequence>MNDFTVEFVFDVIQCASEGIASTGVELNSILVAYSKYRAARVGLGSTAKFRRRNIFHTDLKPYNTAVIFGAENLMADLLPKLTEMRSGTSLLACRFPLPESDQFKSVAQIGEGIDAVYVYKRT</sequence>
<evidence type="ECO:0000313" key="6">
    <source>
        <dbReference type="Proteomes" id="UP000054495"/>
    </source>
</evidence>
<dbReference type="InterPro" id="IPR029063">
    <property type="entry name" value="SAM-dependent_MTases_sf"/>
</dbReference>
<dbReference type="PANTHER" id="PTHR13610:SF9">
    <property type="entry name" value="FI06469P"/>
    <property type="match status" value="1"/>
</dbReference>
<dbReference type="SUPFAM" id="SSF53335">
    <property type="entry name" value="S-adenosyl-L-methionine-dependent methyltransferases"/>
    <property type="match status" value="1"/>
</dbReference>
<keyword evidence="3" id="KW-0808">Transferase</keyword>
<keyword evidence="2" id="KW-0489">Methyltransferase</keyword>
<proteinExistence type="inferred from homology"/>
<dbReference type="GO" id="GO:0016279">
    <property type="term" value="F:protein-lysine N-methyltransferase activity"/>
    <property type="evidence" value="ECO:0007669"/>
    <property type="project" value="InterPro"/>
</dbReference>
<evidence type="ECO:0000256" key="3">
    <source>
        <dbReference type="ARBA" id="ARBA00022679"/>
    </source>
</evidence>
<dbReference type="Gene3D" id="3.40.50.150">
    <property type="entry name" value="Vaccinia Virus protein VP39"/>
    <property type="match status" value="1"/>
</dbReference>
<evidence type="ECO:0000313" key="5">
    <source>
        <dbReference type="EMBL" id="EPB74456.1"/>
    </source>
</evidence>
<reference evidence="5 6" key="1">
    <citation type="submission" date="2013-05" db="EMBL/GenBank/DDBJ databases">
        <title>Draft genome of the parasitic nematode Anyclostoma ceylanicum.</title>
        <authorList>
            <person name="Mitreva M."/>
        </authorList>
    </citation>
    <scope>NUCLEOTIDE SEQUENCE [LARGE SCALE GENOMIC DNA]</scope>
</reference>